<comment type="caution">
    <text evidence="1">The sequence shown here is derived from an EMBL/GenBank/DDBJ whole genome shotgun (WGS) entry which is preliminary data.</text>
</comment>
<proteinExistence type="predicted"/>
<sequence>MWFFRRMLRISWTAKMSNIEILRGAETERSLINIRHRRELKFVGNGMRREGLEYSITTRMLEGKRWRGRQTYTLLDGLTLWVQTDKSHRHKFGDKKPNF</sequence>
<dbReference type="EMBL" id="BLXT01000687">
    <property type="protein sequence ID" value="GFN79565.1"/>
    <property type="molecule type" value="Genomic_DNA"/>
</dbReference>
<keyword evidence="1" id="KW-0540">Nuclease</keyword>
<dbReference type="Proteomes" id="UP000735302">
    <property type="component" value="Unassembled WGS sequence"/>
</dbReference>
<reference evidence="1 2" key="1">
    <citation type="journal article" date="2021" name="Elife">
        <title>Chloroplast acquisition without the gene transfer in kleptoplastic sea slugs, Plakobranchus ocellatus.</title>
        <authorList>
            <person name="Maeda T."/>
            <person name="Takahashi S."/>
            <person name="Yoshida T."/>
            <person name="Shimamura S."/>
            <person name="Takaki Y."/>
            <person name="Nagai Y."/>
            <person name="Toyoda A."/>
            <person name="Suzuki Y."/>
            <person name="Arimoto A."/>
            <person name="Ishii H."/>
            <person name="Satoh N."/>
            <person name="Nishiyama T."/>
            <person name="Hasebe M."/>
            <person name="Maruyama T."/>
            <person name="Minagawa J."/>
            <person name="Obokata J."/>
            <person name="Shigenobu S."/>
        </authorList>
    </citation>
    <scope>NUCLEOTIDE SEQUENCE [LARGE SCALE GENOMIC DNA]</scope>
</reference>
<keyword evidence="2" id="KW-1185">Reference proteome</keyword>
<dbReference type="GO" id="GO:0004519">
    <property type="term" value="F:endonuclease activity"/>
    <property type="evidence" value="ECO:0007669"/>
    <property type="project" value="UniProtKB-KW"/>
</dbReference>
<gene>
    <name evidence="1" type="ORF">PoB_000607100</name>
</gene>
<name>A0AAV3XX61_9GAST</name>
<evidence type="ECO:0000313" key="2">
    <source>
        <dbReference type="Proteomes" id="UP000735302"/>
    </source>
</evidence>
<keyword evidence="1" id="KW-0378">Hydrolase</keyword>
<dbReference type="AlphaFoldDB" id="A0AAV3XX61"/>
<accession>A0AAV3XX61</accession>
<keyword evidence="1" id="KW-0255">Endonuclease</keyword>
<protein>
    <submittedName>
        <fullName evidence="1">Endonuclease-reverse transcriptase</fullName>
    </submittedName>
</protein>
<evidence type="ECO:0000313" key="1">
    <source>
        <dbReference type="EMBL" id="GFN79565.1"/>
    </source>
</evidence>
<organism evidence="1 2">
    <name type="scientific">Plakobranchus ocellatus</name>
    <dbReference type="NCBI Taxonomy" id="259542"/>
    <lineage>
        <taxon>Eukaryota</taxon>
        <taxon>Metazoa</taxon>
        <taxon>Spiralia</taxon>
        <taxon>Lophotrochozoa</taxon>
        <taxon>Mollusca</taxon>
        <taxon>Gastropoda</taxon>
        <taxon>Heterobranchia</taxon>
        <taxon>Euthyneura</taxon>
        <taxon>Panpulmonata</taxon>
        <taxon>Sacoglossa</taxon>
        <taxon>Placobranchoidea</taxon>
        <taxon>Plakobranchidae</taxon>
        <taxon>Plakobranchus</taxon>
    </lineage>
</organism>